<dbReference type="Pfam" id="PF19077">
    <property type="entry name" value="Big_13"/>
    <property type="match status" value="1"/>
</dbReference>
<dbReference type="Gene3D" id="1.20.1270.70">
    <property type="entry name" value="Designed single chain three-helix bundle"/>
    <property type="match status" value="4"/>
</dbReference>
<dbReference type="InterPro" id="IPR013783">
    <property type="entry name" value="Ig-like_fold"/>
</dbReference>
<dbReference type="InterPro" id="IPR028059">
    <property type="entry name" value="SWM_rpt"/>
</dbReference>
<organism evidence="3 4">
    <name type="scientific">Gracilibacillus salitolerans</name>
    <dbReference type="NCBI Taxonomy" id="2663022"/>
    <lineage>
        <taxon>Bacteria</taxon>
        <taxon>Bacillati</taxon>
        <taxon>Bacillota</taxon>
        <taxon>Bacilli</taxon>
        <taxon>Bacillales</taxon>
        <taxon>Bacillaceae</taxon>
        <taxon>Gracilibacillus</taxon>
    </lineage>
</organism>
<dbReference type="EMBL" id="CP045915">
    <property type="protein sequence ID" value="QGH35339.1"/>
    <property type="molecule type" value="Genomic_DNA"/>
</dbReference>
<feature type="transmembrane region" description="Helical" evidence="1">
    <location>
        <begin position="29"/>
        <end position="50"/>
    </location>
</feature>
<dbReference type="KEGG" id="grc:GI584_15335"/>
<evidence type="ECO:0000259" key="2">
    <source>
        <dbReference type="Pfam" id="PF19077"/>
    </source>
</evidence>
<dbReference type="Pfam" id="PF13753">
    <property type="entry name" value="SWM_repeat"/>
    <property type="match status" value="1"/>
</dbReference>
<keyword evidence="1" id="KW-0472">Membrane</keyword>
<protein>
    <recommendedName>
        <fullName evidence="2">Bacterial Ig-like domain-containing protein</fullName>
    </recommendedName>
</protein>
<proteinExistence type="predicted"/>
<name>A0A5Q2TK76_9BACI</name>
<sequence>MVFNTNNRSENISENKGVKKDLKKFRSKLAIFLIGVLLIGTVMPTGLFAADIGFLDDPTIDYNDNVPADADSAVPVTVAPNLTISAEDGEVFSGGNIKFDIEGGSDPLEKLSLPNGTYELEDGKEIEIIDGVIYMDSNGDGDLDDPGEDIARVNEILNGDGTSLQIDFSTIPIPNGDFEQGDLGIVDESNTIPNWSINTSSEMHDGTSVDQIWLGELATKTQGTLYDSVEPNGDGTYTVTGTDIKGNKYSYVTDMNYNERANPSGSSDHPNVEGFEAEFEGWTSGQDRTGYVQEVYDTDTSNGQALELGFLWAHLKTGDYAKDDGQIATSFGAEAVSDPFEAHAGDQLGFDWKANAGGDDYEVYGFLVKLNENDGSIEEYTEILYGRGLNKDWTTNAGVITEDGTYQFRFVAGSFNRTDGTSHGATLSIDNIRILSGKVVASIAEQIGQLVEYQTTDLLGDRNVNITVTNGTGGVSEAEAVPIKMDNEVERSITIETPTVGEIVYNPTPTITGKVMPGSDVQVKVTGPDGYMYTRSATVADTVWEIDAIDQLTVPGEYTISVTASIGEMETDPAVTSTFNFVSKVPLEDYKDNILPTIVSDEETYRSGWPEYQTALKTAAEVIAQIDDETAGERLTQEEVDNALANLQTAVDALEKHPPEESEPAEYEHGDNKITIDFDKDVVLTDDSGPSVGFTVTVDGEEYLVTNAIANGDKVTLTVEGTLNSDAEEVIVDYDGSSDNLYGDELNGSADETFSIVATDEFGAGLQIETTIGDTDDRTPSFTGTAHQDAVQVILTFKDSKGNIVEGLENIEAGLNGGSWTYNISNALEYGDYTVEATAFNGESSRTVTKSATFTVVDKTDLEAAIEEGQELEEDDHRAGWEEFARKLDEAQEVIDNPTASQEEVNAAITELEATRDALEKHPPVAETASFEHDSTTITIDYDKAVTFEDGAINPTKGFTVTMDSEPLEVVGAEVEGDKVTLTLADGTKLSSDEEIEITYNEANGESNLVGNEENGSPTEDATFNAYDEFGAALHIESTKGNTDDRTTPFTGDVHEEADNVTITIVDSEGNDVVTNAEAFINGTGWVFEDAHWLELDPLTPGDYTVYVTSEDTDTERTVTKSAAFTVVDKESLERTIDRAHELDENNHRAGWEEFIDKLDDAQEVFSNPTASQEEVQSASDDLLEARDALEKHPPEAINATFDHGFDQITIEFDKDVYFANNEVEPEAGFMVIIDGVEVEIIATELVKADPESKTNKVRLTLEEGTALSSDADVKVYYNQESASANLYGDEENGTAVEDFTFQADDPFGHALQIDDPNGITNDLTPIIEGTADVDADHATITIIYPDGEEIIVDEDDLTIDENGTWTYNVEQTLTSGEYKVEVTTSQSGRPDVTKDHYFTVVDKTDLIATDDEITKEELVEDEYTEDSWGTLVDTLEHAREVIAEPNATQLEVDQANSELGEAYRNLVYKQALADEEKKSEKLQSEHYSQASWEAYQEALERAQDVLGNPSSSQTDVDEALDTLEAARKALTVDKTLLEAEENKSKELNIEDYSETSWAIYQEALAKAQAVLNDPNATQEEIDKAEEELATARAALTVDKASLKEEEAKSDDLNASDHTNDSWKAYQDALKKAQEVLADKDASQSDVDEALATLKDASEALIQVEEPLPDTATSLFNWLLIGAVTLLIGITILQLQHRRRKGIS</sequence>
<keyword evidence="4" id="KW-1185">Reference proteome</keyword>
<reference evidence="3 4" key="1">
    <citation type="submission" date="2019-11" db="EMBL/GenBank/DDBJ databases">
        <title>Gracilibacillus salitolerans sp. nov., a moderate halophile isolated from a saline soil in northwest China.</title>
        <authorList>
            <person name="Gan L."/>
        </authorList>
    </citation>
    <scope>NUCLEOTIDE SEQUENCE [LARGE SCALE GENOMIC DNA]</scope>
    <source>
        <strain evidence="3 4">SCU50</strain>
    </source>
</reference>
<evidence type="ECO:0000313" key="3">
    <source>
        <dbReference type="EMBL" id="QGH35339.1"/>
    </source>
</evidence>
<keyword evidence="1" id="KW-0812">Transmembrane</keyword>
<evidence type="ECO:0000256" key="1">
    <source>
        <dbReference type="SAM" id="Phobius"/>
    </source>
</evidence>
<dbReference type="Proteomes" id="UP000339690">
    <property type="component" value="Chromosome"/>
</dbReference>
<feature type="domain" description="Bacterial Ig-like" evidence="2">
    <location>
        <begin position="1316"/>
        <end position="1386"/>
    </location>
</feature>
<accession>A0A5Q2TK76</accession>
<gene>
    <name evidence="3" type="ORF">GI584_15335</name>
</gene>
<dbReference type="InterPro" id="IPR044016">
    <property type="entry name" value="Big_13"/>
</dbReference>
<dbReference type="RefSeq" id="WP_153791748.1">
    <property type="nucleotide sequence ID" value="NZ_CP045915.1"/>
</dbReference>
<keyword evidence="1" id="KW-1133">Transmembrane helix</keyword>
<evidence type="ECO:0000313" key="4">
    <source>
        <dbReference type="Proteomes" id="UP000339690"/>
    </source>
</evidence>
<dbReference type="Pfam" id="PF07554">
    <property type="entry name" value="FIVAR"/>
    <property type="match status" value="7"/>
</dbReference>
<dbReference type="Gene3D" id="1.20.1270.90">
    <property type="entry name" value="AF1782-like"/>
    <property type="match status" value="3"/>
</dbReference>
<feature type="transmembrane region" description="Helical" evidence="1">
    <location>
        <begin position="1675"/>
        <end position="1695"/>
    </location>
</feature>
<dbReference type="Gene3D" id="2.60.40.10">
    <property type="entry name" value="Immunoglobulins"/>
    <property type="match status" value="2"/>
</dbReference>